<dbReference type="InterPro" id="IPR009009">
    <property type="entry name" value="RlpA-like_DPBB"/>
</dbReference>
<dbReference type="InterPro" id="IPR034718">
    <property type="entry name" value="RlpA"/>
</dbReference>
<dbReference type="InterPro" id="IPR036908">
    <property type="entry name" value="RlpA-like_sf"/>
</dbReference>
<dbReference type="InterPro" id="IPR007730">
    <property type="entry name" value="SPOR-like_dom"/>
</dbReference>
<dbReference type="SUPFAM" id="SSF50685">
    <property type="entry name" value="Barwin-like endoglucanases"/>
    <property type="match status" value="1"/>
</dbReference>
<dbReference type="SUPFAM" id="SSF110997">
    <property type="entry name" value="Sporulation related repeat"/>
    <property type="match status" value="1"/>
</dbReference>
<dbReference type="Gene3D" id="3.30.70.1070">
    <property type="entry name" value="Sporulation related repeat"/>
    <property type="match status" value="1"/>
</dbReference>
<keyword evidence="3 4" id="KW-0961">Cell wall biogenesis/degradation</keyword>
<dbReference type="PROSITE" id="PS51724">
    <property type="entry name" value="SPOR"/>
    <property type="match status" value="1"/>
</dbReference>
<organism evidence="7 8">
    <name type="scientific">Vibrio fortis</name>
    <dbReference type="NCBI Taxonomy" id="212667"/>
    <lineage>
        <taxon>Bacteria</taxon>
        <taxon>Pseudomonadati</taxon>
        <taxon>Pseudomonadota</taxon>
        <taxon>Gammaproteobacteria</taxon>
        <taxon>Vibrionales</taxon>
        <taxon>Vibrionaceae</taxon>
        <taxon>Vibrio</taxon>
    </lineage>
</organism>
<dbReference type="FunFam" id="2.40.40.10:FF:000003">
    <property type="entry name" value="Endolytic peptidoglycan transglycosylase RlpA"/>
    <property type="match status" value="1"/>
</dbReference>
<dbReference type="GO" id="GO:0009279">
    <property type="term" value="C:cell outer membrane"/>
    <property type="evidence" value="ECO:0007669"/>
    <property type="project" value="TreeGrafter"/>
</dbReference>
<dbReference type="HAMAP" id="MF_02071">
    <property type="entry name" value="RlpA"/>
    <property type="match status" value="1"/>
</dbReference>
<dbReference type="InterPro" id="IPR036680">
    <property type="entry name" value="SPOR-like_sf"/>
</dbReference>
<comment type="caution">
    <text evidence="7">The sequence shown here is derived from an EMBL/GenBank/DDBJ whole genome shotgun (WGS) entry which is preliminary data.</text>
</comment>
<keyword evidence="2 4" id="KW-0456">Lyase</keyword>
<evidence type="ECO:0000313" key="7">
    <source>
        <dbReference type="EMBL" id="KDN28471.1"/>
    </source>
</evidence>
<dbReference type="PANTHER" id="PTHR34183">
    <property type="entry name" value="ENDOLYTIC PEPTIDOGLYCAN TRANSGLYCOSYLASE RLPA"/>
    <property type="match status" value="1"/>
</dbReference>
<dbReference type="PANTHER" id="PTHR34183:SF1">
    <property type="entry name" value="ENDOLYTIC PEPTIDOGLYCAN TRANSGLYCOSYLASE RLPA"/>
    <property type="match status" value="1"/>
</dbReference>
<evidence type="ECO:0000256" key="5">
    <source>
        <dbReference type="RuleBase" id="RU003495"/>
    </source>
</evidence>
<evidence type="ECO:0000259" key="6">
    <source>
        <dbReference type="PROSITE" id="PS51724"/>
    </source>
</evidence>
<reference evidence="7 8" key="1">
    <citation type="submission" date="2014-02" db="EMBL/GenBank/DDBJ databases">
        <title>Vibrio fortis Dalian14 Genome Sequencing.</title>
        <authorList>
            <person name="Wang Y."/>
            <person name="Song L."/>
            <person name="Liu G."/>
            <person name="Ding J."/>
        </authorList>
    </citation>
    <scope>NUCLEOTIDE SEQUENCE [LARGE SCALE GENOMIC DNA]</scope>
    <source>
        <strain evidence="7 8">Dalian14</strain>
    </source>
</reference>
<name>A0A066ULZ1_9VIBR</name>
<keyword evidence="8" id="KW-1185">Reference proteome</keyword>
<dbReference type="AlphaFoldDB" id="A0A066ULZ1"/>
<evidence type="ECO:0000256" key="4">
    <source>
        <dbReference type="HAMAP-Rule" id="MF_02071"/>
    </source>
</evidence>
<dbReference type="GO" id="GO:0008932">
    <property type="term" value="F:lytic endotransglycosylase activity"/>
    <property type="evidence" value="ECO:0007669"/>
    <property type="project" value="UniProtKB-UniRule"/>
</dbReference>
<keyword evidence="1" id="KW-0732">Signal</keyword>
<comment type="similarity">
    <text evidence="4 5">Belongs to the RlpA family.</text>
</comment>
<feature type="domain" description="SPOR" evidence="6">
    <location>
        <begin position="217"/>
        <end position="293"/>
    </location>
</feature>
<dbReference type="InterPro" id="IPR012997">
    <property type="entry name" value="RplA"/>
</dbReference>
<dbReference type="CDD" id="cd22268">
    <property type="entry name" value="DPBB_RlpA-like"/>
    <property type="match status" value="1"/>
</dbReference>
<evidence type="ECO:0000256" key="3">
    <source>
        <dbReference type="ARBA" id="ARBA00023316"/>
    </source>
</evidence>
<evidence type="ECO:0000256" key="2">
    <source>
        <dbReference type="ARBA" id="ARBA00023239"/>
    </source>
</evidence>
<dbReference type="GO" id="GO:0071555">
    <property type="term" value="P:cell wall organization"/>
    <property type="evidence" value="ECO:0007669"/>
    <property type="project" value="UniProtKB-KW"/>
</dbReference>
<dbReference type="STRING" id="212667.VFDL14_24100"/>
<dbReference type="NCBIfam" id="TIGR00413">
    <property type="entry name" value="rlpA"/>
    <property type="match status" value="1"/>
</dbReference>
<keyword evidence="7" id="KW-0449">Lipoprotein</keyword>
<dbReference type="Proteomes" id="UP000027219">
    <property type="component" value="Unassembled WGS sequence"/>
</dbReference>
<comment type="function">
    <text evidence="4">Lytic transglycosylase with a strong preference for naked glycan strands that lack stem peptides.</text>
</comment>
<protein>
    <recommendedName>
        <fullName evidence="4">Endolytic peptidoglycan transglycosylase RlpA</fullName>
        <ecNumber evidence="4">4.2.2.-</ecNumber>
    </recommendedName>
</protein>
<proteinExistence type="inferred from homology"/>
<dbReference type="Gene3D" id="2.40.40.10">
    <property type="entry name" value="RlpA-like domain"/>
    <property type="match status" value="1"/>
</dbReference>
<dbReference type="GO" id="GO:0000270">
    <property type="term" value="P:peptidoglycan metabolic process"/>
    <property type="evidence" value="ECO:0007669"/>
    <property type="project" value="UniProtKB-UniRule"/>
</dbReference>
<evidence type="ECO:0000256" key="1">
    <source>
        <dbReference type="ARBA" id="ARBA00022729"/>
    </source>
</evidence>
<dbReference type="Pfam" id="PF03330">
    <property type="entry name" value="DPBB_1"/>
    <property type="match status" value="1"/>
</dbReference>
<evidence type="ECO:0000313" key="8">
    <source>
        <dbReference type="Proteomes" id="UP000027219"/>
    </source>
</evidence>
<dbReference type="Pfam" id="PF05036">
    <property type="entry name" value="SPOR"/>
    <property type="match status" value="1"/>
</dbReference>
<gene>
    <name evidence="4" type="primary">rlpA</name>
    <name evidence="7" type="ORF">VFDL14_24100</name>
</gene>
<dbReference type="EMBL" id="JFFR01000020">
    <property type="protein sequence ID" value="KDN28471.1"/>
    <property type="molecule type" value="Genomic_DNA"/>
</dbReference>
<sequence length="297" mass="33259">MIFNAMSDYAKSSYTKSNYAMNSNAQHANKSSQLKQLALMGGLVVLMNGCTSSPDSQSGRYDINDDIAPDVPISVEHLEDAHPKYEPYSLGGNSDYTLRGEDYKIIHDSKGFTEKGKASWYGKKFHGHLTSNGEVYDMYSMSAAHKTLPIPSYVKVTNTDNNKSTIVRVNDRGPFHEGRIIDLSYAAAYKLDVIRTGTANVEIEVITVDIPTDENKKAALPQYIIQVATSQHQDRSEKLASELSKELSVKTFLQPVDDKYRLMLGPFHDYALTQEKLEQVKLMGYPSAYIKKHTLTR</sequence>
<dbReference type="GO" id="GO:0042834">
    <property type="term" value="F:peptidoglycan binding"/>
    <property type="evidence" value="ECO:0007669"/>
    <property type="project" value="InterPro"/>
</dbReference>
<dbReference type="EC" id="4.2.2.-" evidence="4"/>
<accession>A0A066ULZ1</accession>